<accession>A0A4U7AQB7</accession>
<dbReference type="AlphaFoldDB" id="A0A4U7AQB7"/>
<feature type="compositionally biased region" description="Pro residues" evidence="1">
    <location>
        <begin position="101"/>
        <end position="139"/>
    </location>
</feature>
<gene>
    <name evidence="2" type="ORF">C1H76_9335</name>
</gene>
<feature type="compositionally biased region" description="Basic residues" evidence="1">
    <location>
        <begin position="140"/>
        <end position="151"/>
    </location>
</feature>
<evidence type="ECO:0000256" key="1">
    <source>
        <dbReference type="SAM" id="MobiDB-lite"/>
    </source>
</evidence>
<comment type="caution">
    <text evidence="2">The sequence shown here is derived from an EMBL/GenBank/DDBJ whole genome shotgun (WGS) entry which is preliminary data.</text>
</comment>
<dbReference type="Proteomes" id="UP000308133">
    <property type="component" value="Unassembled WGS sequence"/>
</dbReference>
<organism evidence="2 3">
    <name type="scientific">Elsinoe australis</name>
    <dbReference type="NCBI Taxonomy" id="40998"/>
    <lineage>
        <taxon>Eukaryota</taxon>
        <taxon>Fungi</taxon>
        <taxon>Dikarya</taxon>
        <taxon>Ascomycota</taxon>
        <taxon>Pezizomycotina</taxon>
        <taxon>Dothideomycetes</taxon>
        <taxon>Dothideomycetidae</taxon>
        <taxon>Myriangiales</taxon>
        <taxon>Elsinoaceae</taxon>
        <taxon>Elsinoe</taxon>
    </lineage>
</organism>
<feature type="region of interest" description="Disordered" evidence="1">
    <location>
        <begin position="208"/>
        <end position="240"/>
    </location>
</feature>
<protein>
    <submittedName>
        <fullName evidence="2">Uncharacterized protein</fullName>
    </submittedName>
</protein>
<name>A0A4U7AQB7_9PEZI</name>
<feature type="compositionally biased region" description="Basic and acidic residues" evidence="1">
    <location>
        <begin position="166"/>
        <end position="195"/>
    </location>
</feature>
<dbReference type="EMBL" id="PTQR01000128">
    <property type="protein sequence ID" value="TKX18546.1"/>
    <property type="molecule type" value="Genomic_DNA"/>
</dbReference>
<feature type="region of interest" description="Disordered" evidence="1">
    <location>
        <begin position="70"/>
        <end position="195"/>
    </location>
</feature>
<evidence type="ECO:0000313" key="3">
    <source>
        <dbReference type="Proteomes" id="UP000308133"/>
    </source>
</evidence>
<reference evidence="2 3" key="1">
    <citation type="submission" date="2018-02" db="EMBL/GenBank/DDBJ databases">
        <title>Draft genome sequences of Elsinoe sp., causing black scab on jojoba.</title>
        <authorList>
            <person name="Stodart B."/>
            <person name="Jeffress S."/>
            <person name="Ash G."/>
            <person name="Arun Chinnappa K."/>
        </authorList>
    </citation>
    <scope>NUCLEOTIDE SEQUENCE [LARGE SCALE GENOMIC DNA]</scope>
    <source>
        <strain evidence="2 3">Hillstone_2</strain>
    </source>
</reference>
<feature type="compositionally biased region" description="Basic and acidic residues" evidence="1">
    <location>
        <begin position="218"/>
        <end position="233"/>
    </location>
</feature>
<evidence type="ECO:0000313" key="2">
    <source>
        <dbReference type="EMBL" id="TKX18546.1"/>
    </source>
</evidence>
<sequence>MSDLNGTLGAIDAEDAAEPTTMTECLVVQALQQQQQSQCMTPEILGTLRREFDLSRESTDSDQVLRATVARVEPQPLPRNTSPEALHQHIEQPKAATECPTNPPSPPSPPSPTLSPPSPPRRPTPSPKDSPIFSSPPPKIRIRRPRKRTKKRSLDMSQPKHIMQMRWHERVASGSREREAAESRGLRENSQRQEAVFKDGDLIAFGESLSSAQGAGQDGEKDERVVKRVEESPRPSFLVL</sequence>
<proteinExistence type="predicted"/>